<dbReference type="EMBL" id="BK059105">
    <property type="protein sequence ID" value="DAE30769.1"/>
    <property type="molecule type" value="Genomic_DNA"/>
</dbReference>
<evidence type="ECO:0000313" key="2">
    <source>
        <dbReference type="EMBL" id="DAE30769.1"/>
    </source>
</evidence>
<protein>
    <submittedName>
        <fullName evidence="2">Uncharacterized protein</fullName>
    </submittedName>
</protein>
<name>A0A8S5RI70_9VIRU</name>
<feature type="region of interest" description="Disordered" evidence="1">
    <location>
        <begin position="15"/>
        <end position="36"/>
    </location>
</feature>
<feature type="compositionally biased region" description="Polar residues" evidence="1">
    <location>
        <begin position="27"/>
        <end position="36"/>
    </location>
</feature>
<sequence>MNGIYQVTSASGGEWKDNDIDAGTAGGTSPESQNSNFQRTFKLNVNGKDTQVSLVEKPIALRAGNTSNVRCEIRYGKDDSLFQLVEVQIDYVKCPQFIRLTQEQIDLTEDTSQIMEFPDYVNQEIINELVHLVMERVNDPRLGNNI</sequence>
<reference evidence="2" key="1">
    <citation type="journal article" date="2021" name="Proc. Natl. Acad. Sci. U.S.A.">
        <title>A Catalog of Tens of Thousands of Viruses from Human Metagenomes Reveals Hidden Associations with Chronic Diseases.</title>
        <authorList>
            <person name="Tisza M.J."/>
            <person name="Buck C.B."/>
        </authorList>
    </citation>
    <scope>NUCLEOTIDE SEQUENCE</scope>
    <source>
        <strain evidence="2">CtML55</strain>
    </source>
</reference>
<organism evidence="2">
    <name type="scientific">virus sp. ctML55</name>
    <dbReference type="NCBI Taxonomy" id="2827627"/>
    <lineage>
        <taxon>Viruses</taxon>
    </lineage>
</organism>
<evidence type="ECO:0000256" key="1">
    <source>
        <dbReference type="SAM" id="MobiDB-lite"/>
    </source>
</evidence>
<accession>A0A8S5RI70</accession>
<proteinExistence type="predicted"/>